<evidence type="ECO:0000256" key="1">
    <source>
        <dbReference type="SAM" id="Phobius"/>
    </source>
</evidence>
<dbReference type="KEGG" id="spai:FPZ24_16035"/>
<feature type="transmembrane region" description="Helical" evidence="1">
    <location>
        <begin position="340"/>
        <end position="363"/>
    </location>
</feature>
<dbReference type="OrthoDB" id="9111327at2"/>
<feature type="transmembrane region" description="Helical" evidence="1">
    <location>
        <begin position="106"/>
        <end position="127"/>
    </location>
</feature>
<feature type="transmembrane region" description="Helical" evidence="1">
    <location>
        <begin position="307"/>
        <end position="328"/>
    </location>
</feature>
<gene>
    <name evidence="2" type="ORF">FPZ24_16035</name>
</gene>
<dbReference type="Pfam" id="PF12412">
    <property type="entry name" value="DUF3667"/>
    <property type="match status" value="1"/>
</dbReference>
<dbReference type="EMBL" id="CP042306">
    <property type="protein sequence ID" value="QDZ08790.1"/>
    <property type="molecule type" value="Genomic_DNA"/>
</dbReference>
<proteinExistence type="predicted"/>
<name>A0A5B8LNW4_9SPHN</name>
<organism evidence="2 3">
    <name type="scientific">Sphingomonas panacisoli</name>
    <dbReference type="NCBI Taxonomy" id="1813879"/>
    <lineage>
        <taxon>Bacteria</taxon>
        <taxon>Pseudomonadati</taxon>
        <taxon>Pseudomonadota</taxon>
        <taxon>Alphaproteobacteria</taxon>
        <taxon>Sphingomonadales</taxon>
        <taxon>Sphingomonadaceae</taxon>
        <taxon>Sphingomonas</taxon>
    </lineage>
</organism>
<reference evidence="2 3" key="1">
    <citation type="submission" date="2019-07" db="EMBL/GenBank/DDBJ databases">
        <title>Full genome sequence of Sphingomonas sp. 4R-6-7(HKS19).</title>
        <authorList>
            <person name="Im W.-T."/>
        </authorList>
    </citation>
    <scope>NUCLEOTIDE SEQUENCE [LARGE SCALE GENOMIC DNA]</scope>
    <source>
        <strain evidence="2 3">HKS19</strain>
    </source>
</reference>
<accession>A0A5B8LNW4</accession>
<dbReference type="InterPro" id="IPR022134">
    <property type="entry name" value="DUF3667"/>
</dbReference>
<keyword evidence="1" id="KW-0472">Membrane</keyword>
<evidence type="ECO:0000313" key="3">
    <source>
        <dbReference type="Proteomes" id="UP000315673"/>
    </source>
</evidence>
<sequence>MSGGIEMAGDIATGALLGRAVEPKAGEAASDAAHGVCLNCGTALIGEFCHACGQNGHVHKTLMSIGHDLLHGVFHFEGKVWRTLPMLVTHPGSLTRRYIDGERARFVSPLAMFLFFVFLMFATLHAMGGGKEFEIDRTPSTKAEKIARIDGEIAKAQSHLTKEQDRLAKGKGDEDTADEIVGYRTTLNGLRGARQAIVETPESATSEAPTRDAAVNRVNTGWPALDEGIRKANKNPELALYKLQSSAYKYSWALIPISVPFVALLFLWRRRFTTYDHAIFVTYSLSFMMLLATFVSLLMMINTPVWIYGNLIAFAPPVHIFFQLRGAYQLRWFSALWRTVVLGFFASITLMIFGILLLGLGLME</sequence>
<keyword evidence="1" id="KW-1133">Transmembrane helix</keyword>
<evidence type="ECO:0000313" key="2">
    <source>
        <dbReference type="EMBL" id="QDZ08790.1"/>
    </source>
</evidence>
<protein>
    <submittedName>
        <fullName evidence="2">DUF3667 domain-containing protein</fullName>
    </submittedName>
</protein>
<keyword evidence="1" id="KW-0812">Transmembrane</keyword>
<dbReference type="AlphaFoldDB" id="A0A5B8LNW4"/>
<feature type="transmembrane region" description="Helical" evidence="1">
    <location>
        <begin position="280"/>
        <end position="301"/>
    </location>
</feature>
<keyword evidence="3" id="KW-1185">Reference proteome</keyword>
<feature type="transmembrane region" description="Helical" evidence="1">
    <location>
        <begin position="250"/>
        <end position="268"/>
    </location>
</feature>
<dbReference type="Proteomes" id="UP000315673">
    <property type="component" value="Chromosome"/>
</dbReference>